<keyword evidence="8 10" id="KW-0414">Isoprene biosynthesis</keyword>
<feature type="domain" description="GHMP kinase C-terminal" evidence="12">
    <location>
        <begin position="206"/>
        <end position="260"/>
    </location>
</feature>
<dbReference type="UniPathway" id="UPA00056">
    <property type="reaction ID" value="UER00094"/>
</dbReference>
<comment type="similarity">
    <text evidence="1 10">Belongs to the GHMP kinase family. IspE subfamily.</text>
</comment>
<feature type="binding site" evidence="10">
    <location>
        <begin position="94"/>
        <end position="104"/>
    </location>
    <ligand>
        <name>ATP</name>
        <dbReference type="ChEBI" id="CHEBI:30616"/>
    </ligand>
</feature>
<dbReference type="GO" id="GO:0005524">
    <property type="term" value="F:ATP binding"/>
    <property type="evidence" value="ECO:0007669"/>
    <property type="project" value="UniProtKB-UniRule"/>
</dbReference>
<feature type="active site" evidence="10">
    <location>
        <position position="10"/>
    </location>
</feature>
<dbReference type="GO" id="GO:0019288">
    <property type="term" value="P:isopentenyl diphosphate biosynthetic process, methylerythritol 4-phosphate pathway"/>
    <property type="evidence" value="ECO:0007669"/>
    <property type="project" value="UniProtKB-UniRule"/>
</dbReference>
<dbReference type="EC" id="2.7.1.148" evidence="2 10"/>
<dbReference type="GO" id="GO:0050515">
    <property type="term" value="F:4-(cytidine 5'-diphospho)-2-C-methyl-D-erythritol kinase activity"/>
    <property type="evidence" value="ECO:0007669"/>
    <property type="project" value="UniProtKB-UniRule"/>
</dbReference>
<dbReference type="Gene3D" id="3.30.230.10">
    <property type="match status" value="1"/>
</dbReference>
<feature type="active site" evidence="10">
    <location>
        <position position="136"/>
    </location>
</feature>
<evidence type="ECO:0000256" key="6">
    <source>
        <dbReference type="ARBA" id="ARBA00022777"/>
    </source>
</evidence>
<keyword evidence="7 10" id="KW-0067">ATP-binding</keyword>
<dbReference type="SUPFAM" id="SSF54211">
    <property type="entry name" value="Ribosomal protein S5 domain 2-like"/>
    <property type="match status" value="1"/>
</dbReference>
<dbReference type="Pfam" id="PF08544">
    <property type="entry name" value="GHMP_kinases_C"/>
    <property type="match status" value="1"/>
</dbReference>
<dbReference type="InterPro" id="IPR006204">
    <property type="entry name" value="GHMP_kinase_N_dom"/>
</dbReference>
<organism evidence="13 14">
    <name type="scientific">Beggiatoa alba B18LD</name>
    <dbReference type="NCBI Taxonomy" id="395493"/>
    <lineage>
        <taxon>Bacteria</taxon>
        <taxon>Pseudomonadati</taxon>
        <taxon>Pseudomonadota</taxon>
        <taxon>Gammaproteobacteria</taxon>
        <taxon>Thiotrichales</taxon>
        <taxon>Thiotrichaceae</taxon>
        <taxon>Beggiatoa</taxon>
    </lineage>
</organism>
<keyword evidence="5 10" id="KW-0547">Nucleotide-binding</keyword>
<dbReference type="InterPro" id="IPR014721">
    <property type="entry name" value="Ribsml_uS5_D2-typ_fold_subgr"/>
</dbReference>
<dbReference type="AlphaFoldDB" id="I3CIB3"/>
<evidence type="ECO:0000256" key="5">
    <source>
        <dbReference type="ARBA" id="ARBA00022741"/>
    </source>
</evidence>
<reference evidence="13 14" key="1">
    <citation type="submission" date="2011-11" db="EMBL/GenBank/DDBJ databases">
        <title>Improved High-Quality Draft sequence of Beggiatoa alba B18lD.</title>
        <authorList>
            <consortium name="US DOE Joint Genome Institute"/>
            <person name="Lucas S."/>
            <person name="Han J."/>
            <person name="Lapidus A."/>
            <person name="Cheng J.-F."/>
            <person name="Goodwin L."/>
            <person name="Pitluck S."/>
            <person name="Peters L."/>
            <person name="Mikhailova N."/>
            <person name="Held B."/>
            <person name="Detter J.C."/>
            <person name="Han C."/>
            <person name="Tapia R."/>
            <person name="Land M."/>
            <person name="Hauser L."/>
            <person name="Kyrpides N."/>
            <person name="Ivanova N."/>
            <person name="Pagani I."/>
            <person name="Samuel K."/>
            <person name="Teske A."/>
            <person name="Mueller J."/>
            <person name="Woyke T."/>
        </authorList>
    </citation>
    <scope>NUCLEOTIDE SEQUENCE [LARGE SCALE GENOMIC DNA]</scope>
    <source>
        <strain evidence="13 14">B18LD</strain>
    </source>
</reference>
<dbReference type="InterPro" id="IPR020568">
    <property type="entry name" value="Ribosomal_Su5_D2-typ_SF"/>
</dbReference>
<dbReference type="Pfam" id="PF00288">
    <property type="entry name" value="GHMP_kinases_N"/>
    <property type="match status" value="1"/>
</dbReference>
<dbReference type="NCBIfam" id="TIGR00154">
    <property type="entry name" value="ispE"/>
    <property type="match status" value="1"/>
</dbReference>
<evidence type="ECO:0000313" key="14">
    <source>
        <dbReference type="Proteomes" id="UP000005744"/>
    </source>
</evidence>
<dbReference type="HOGENOM" id="CLU_053057_3_0_6"/>
<evidence type="ECO:0000256" key="7">
    <source>
        <dbReference type="ARBA" id="ARBA00022840"/>
    </source>
</evidence>
<dbReference type="RefSeq" id="WP_002690463.1">
    <property type="nucleotide sequence ID" value="NZ_JH600070.1"/>
</dbReference>
<keyword evidence="6 10" id="KW-0418">Kinase</keyword>
<dbReference type="EMBL" id="JH600070">
    <property type="protein sequence ID" value="EIJ43356.1"/>
    <property type="molecule type" value="Genomic_DNA"/>
</dbReference>
<dbReference type="HAMAP" id="MF_00061">
    <property type="entry name" value="IspE"/>
    <property type="match status" value="1"/>
</dbReference>
<proteinExistence type="inferred from homology"/>
<dbReference type="InterPro" id="IPR004424">
    <property type="entry name" value="IspE"/>
</dbReference>
<protein>
    <recommendedName>
        <fullName evidence="3 10">4-diphosphocytidyl-2-C-methyl-D-erythritol kinase</fullName>
        <shortName evidence="10">CMK</shortName>
        <ecNumber evidence="2 10">2.7.1.148</ecNumber>
    </recommendedName>
    <alternativeName>
        <fullName evidence="9 10">4-(cytidine-5'-diphospho)-2-C-methyl-D-erythritol kinase</fullName>
    </alternativeName>
</protein>
<evidence type="ECO:0000256" key="3">
    <source>
        <dbReference type="ARBA" id="ARBA00017473"/>
    </source>
</evidence>
<evidence type="ECO:0000256" key="9">
    <source>
        <dbReference type="ARBA" id="ARBA00032554"/>
    </source>
</evidence>
<dbReference type="eggNOG" id="COG1947">
    <property type="taxonomic scope" value="Bacteria"/>
</dbReference>
<comment type="pathway">
    <text evidence="10">Isoprenoid biosynthesis; isopentenyl diphosphate biosynthesis via DXP pathway; isopentenyl diphosphate from 1-deoxy-D-xylulose 5-phosphate: step 3/6.</text>
</comment>
<dbReference type="STRING" id="395493.BegalDRAFT_2513"/>
<dbReference type="PIRSF" id="PIRSF010376">
    <property type="entry name" value="IspE"/>
    <property type="match status" value="1"/>
</dbReference>
<evidence type="ECO:0000256" key="8">
    <source>
        <dbReference type="ARBA" id="ARBA00023229"/>
    </source>
</evidence>
<dbReference type="OrthoDB" id="9809438at2"/>
<dbReference type="PANTHER" id="PTHR43527:SF2">
    <property type="entry name" value="4-DIPHOSPHOCYTIDYL-2-C-METHYL-D-ERYTHRITOL KINASE, CHLOROPLASTIC"/>
    <property type="match status" value="1"/>
</dbReference>
<dbReference type="InterPro" id="IPR036554">
    <property type="entry name" value="GHMP_kinase_C_sf"/>
</dbReference>
<name>I3CIB3_9GAMM</name>
<evidence type="ECO:0000256" key="4">
    <source>
        <dbReference type="ARBA" id="ARBA00022679"/>
    </source>
</evidence>
<sequence length="281" mass="31186">MTFTCPAPAKLNLFLHITSRRPDGYHNLQTIFQFLDYGDDLHFNLRTDGKINCELANNIEIPVEQNLIYKAALYLQHYTNTHYGVDIKVDKRIPLGGGLGGGSSNAATTLLVLNQLWECHLDATTLMQLGLRLGADIPVFIQGQAAWAEGVGEKLTPVTLPEPWFLVIHPNCHVPTAEIFTAPDLTRNQEIVTIDDFLAGRTINVCESVVIQRYPEVKQALSWLNRYSIARLTGTGACLFACFSEKDQAQAVLNIVPQSWQAFLAQGKNISPVIKKLATLK</sequence>
<dbReference type="Proteomes" id="UP000005744">
    <property type="component" value="Unassembled WGS sequence"/>
</dbReference>
<dbReference type="Gene3D" id="3.30.70.890">
    <property type="entry name" value="GHMP kinase, C-terminal domain"/>
    <property type="match status" value="1"/>
</dbReference>
<gene>
    <name evidence="10" type="primary">ispE</name>
    <name evidence="13" type="ORF">BegalDRAFT_2513</name>
</gene>
<evidence type="ECO:0000259" key="12">
    <source>
        <dbReference type="Pfam" id="PF08544"/>
    </source>
</evidence>
<dbReference type="SUPFAM" id="SSF55060">
    <property type="entry name" value="GHMP Kinase, C-terminal domain"/>
    <property type="match status" value="1"/>
</dbReference>
<evidence type="ECO:0000256" key="1">
    <source>
        <dbReference type="ARBA" id="ARBA00009684"/>
    </source>
</evidence>
<evidence type="ECO:0000313" key="13">
    <source>
        <dbReference type="EMBL" id="EIJ43356.1"/>
    </source>
</evidence>
<feature type="domain" description="GHMP kinase N-terminal" evidence="11">
    <location>
        <begin position="66"/>
        <end position="143"/>
    </location>
</feature>
<keyword evidence="14" id="KW-1185">Reference proteome</keyword>
<dbReference type="PANTHER" id="PTHR43527">
    <property type="entry name" value="4-DIPHOSPHOCYTIDYL-2-C-METHYL-D-ERYTHRITOL KINASE, CHLOROPLASTIC"/>
    <property type="match status" value="1"/>
</dbReference>
<evidence type="ECO:0000256" key="10">
    <source>
        <dbReference type="HAMAP-Rule" id="MF_00061"/>
    </source>
</evidence>
<keyword evidence="4 10" id="KW-0808">Transferase</keyword>
<accession>I3CIB3</accession>
<comment type="catalytic activity">
    <reaction evidence="10">
        <text>4-CDP-2-C-methyl-D-erythritol + ATP = 4-CDP-2-C-methyl-D-erythritol 2-phosphate + ADP + H(+)</text>
        <dbReference type="Rhea" id="RHEA:18437"/>
        <dbReference type="ChEBI" id="CHEBI:15378"/>
        <dbReference type="ChEBI" id="CHEBI:30616"/>
        <dbReference type="ChEBI" id="CHEBI:57823"/>
        <dbReference type="ChEBI" id="CHEBI:57919"/>
        <dbReference type="ChEBI" id="CHEBI:456216"/>
        <dbReference type="EC" id="2.7.1.148"/>
    </reaction>
</comment>
<comment type="function">
    <text evidence="10">Catalyzes the phosphorylation of the position 2 hydroxy group of 4-diphosphocytidyl-2C-methyl-D-erythritol.</text>
</comment>
<dbReference type="GO" id="GO:0016114">
    <property type="term" value="P:terpenoid biosynthetic process"/>
    <property type="evidence" value="ECO:0007669"/>
    <property type="project" value="UniProtKB-UniRule"/>
</dbReference>
<evidence type="ECO:0000259" key="11">
    <source>
        <dbReference type="Pfam" id="PF00288"/>
    </source>
</evidence>
<evidence type="ECO:0000256" key="2">
    <source>
        <dbReference type="ARBA" id="ARBA00012052"/>
    </source>
</evidence>
<dbReference type="InterPro" id="IPR013750">
    <property type="entry name" value="GHMP_kinase_C_dom"/>
</dbReference>